<evidence type="ECO:0000313" key="3">
    <source>
        <dbReference type="Proteomes" id="UP000320333"/>
    </source>
</evidence>
<sequence length="449" mass="51779">MLGPKRKHKRLLRFIIALIATAVATLVLMGDIKVRVPTSINELCETHGLLCSLQTACNRHSFRCRFGVSSDSSIQRVIGEWKPAVLYYNRHGGCRTNLFAALEKLGLSSKMATFDPSQLSGYGMSHARAQQLIQRGHVQFVCNKYDVVVVADTIPHARALLLSLLETDTRIQCQSKIVLEITNRFDWRVKDVDAYYWMMRALVEATESRLKGRLFWVANNAFDKAYIEARLGVKMPFIRLIRPMGVATKSQYPWDLPKPSLSNFAAQKHYSEIYSGLSKNYSIPITVFPFGHKYGGPQHLLRFKAFIDVPYQYSTMKFYENIAHGVPLLIPTPRFLDELFNTGIHTMLDTNILKDLHRQLQQPVNAISGFPKWSAYMDYYDPLFAPFVYYVDSFKEFQEMADKSWKELDSRNVRQKGPEFYGAYRRLIVQEWLQLFRDMWPAAAVFHSV</sequence>
<name>A0A507EQU8_9FUNG</name>
<proteinExistence type="predicted"/>
<keyword evidence="1" id="KW-1133">Transmembrane helix</keyword>
<keyword evidence="3" id="KW-1185">Reference proteome</keyword>
<reference evidence="2 3" key="1">
    <citation type="journal article" date="2019" name="Sci. Rep.">
        <title>Comparative genomics of chytrid fungi reveal insights into the obligate biotrophic and pathogenic lifestyle of Synchytrium endobioticum.</title>
        <authorList>
            <person name="van de Vossenberg B.T.L.H."/>
            <person name="Warris S."/>
            <person name="Nguyen H.D.T."/>
            <person name="van Gent-Pelzer M.P.E."/>
            <person name="Joly D.L."/>
            <person name="van de Geest H.C."/>
            <person name="Bonants P.J.M."/>
            <person name="Smith D.S."/>
            <person name="Levesque C.A."/>
            <person name="van der Lee T.A.J."/>
        </authorList>
    </citation>
    <scope>NUCLEOTIDE SEQUENCE [LARGE SCALE GENOMIC DNA]</scope>
    <source>
        <strain evidence="2 3">CBS 675.73</strain>
    </source>
</reference>
<accession>A0A507EQU8</accession>
<evidence type="ECO:0000256" key="1">
    <source>
        <dbReference type="SAM" id="Phobius"/>
    </source>
</evidence>
<dbReference type="STRING" id="246404.A0A507EQU8"/>
<organism evidence="2 3">
    <name type="scientific">Chytriomyces confervae</name>
    <dbReference type="NCBI Taxonomy" id="246404"/>
    <lineage>
        <taxon>Eukaryota</taxon>
        <taxon>Fungi</taxon>
        <taxon>Fungi incertae sedis</taxon>
        <taxon>Chytridiomycota</taxon>
        <taxon>Chytridiomycota incertae sedis</taxon>
        <taxon>Chytridiomycetes</taxon>
        <taxon>Chytridiales</taxon>
        <taxon>Chytriomycetaceae</taxon>
        <taxon>Chytriomyces</taxon>
    </lineage>
</organism>
<dbReference type="OrthoDB" id="543916at2759"/>
<protein>
    <submittedName>
        <fullName evidence="2">Uncharacterized protein</fullName>
    </submittedName>
</protein>
<dbReference type="AlphaFoldDB" id="A0A507EQU8"/>
<dbReference type="EMBL" id="QEAP01000454">
    <property type="protein sequence ID" value="TPX66212.1"/>
    <property type="molecule type" value="Genomic_DNA"/>
</dbReference>
<feature type="transmembrane region" description="Helical" evidence="1">
    <location>
        <begin position="12"/>
        <end position="30"/>
    </location>
</feature>
<keyword evidence="1" id="KW-0472">Membrane</keyword>
<keyword evidence="1" id="KW-0812">Transmembrane</keyword>
<evidence type="ECO:0000313" key="2">
    <source>
        <dbReference type="EMBL" id="TPX66212.1"/>
    </source>
</evidence>
<dbReference type="Proteomes" id="UP000320333">
    <property type="component" value="Unassembled WGS sequence"/>
</dbReference>
<gene>
    <name evidence="2" type="ORF">CcCBS67573_g07911</name>
</gene>
<comment type="caution">
    <text evidence="2">The sequence shown here is derived from an EMBL/GenBank/DDBJ whole genome shotgun (WGS) entry which is preliminary data.</text>
</comment>